<dbReference type="Gene3D" id="3.40.1280.30">
    <property type="match status" value="1"/>
</dbReference>
<proteinExistence type="predicted"/>
<gene>
    <name evidence="5" type="ORF">D1868_10880</name>
</gene>
<dbReference type="InterPro" id="IPR028564">
    <property type="entry name" value="MT_TRM10-typ"/>
</dbReference>
<evidence type="ECO:0000313" key="5">
    <source>
        <dbReference type="EMBL" id="QGR20438.1"/>
    </source>
</evidence>
<name>A0A650CRN3_9CREN</name>
<keyword evidence="6" id="KW-1185">Reference proteome</keyword>
<dbReference type="PIRSF" id="PIRSF018978">
    <property type="entry name" value="tRNA_m1G_mtfrase_arc_prd"/>
    <property type="match status" value="1"/>
</dbReference>
<keyword evidence="1 5" id="KW-0489">Methyltransferase</keyword>
<keyword evidence="3" id="KW-0949">S-adenosyl-L-methionine</keyword>
<dbReference type="InterPro" id="IPR053623">
    <property type="entry name" value="TRM10_methyltransferase"/>
</dbReference>
<dbReference type="Proteomes" id="UP000423396">
    <property type="component" value="Chromosome"/>
</dbReference>
<dbReference type="AlphaFoldDB" id="A0A650CRN3"/>
<dbReference type="RefSeq" id="WP_156007890.1">
    <property type="nucleotide sequence ID" value="NZ_CP045483.1"/>
</dbReference>
<dbReference type="GO" id="GO:0030488">
    <property type="term" value="P:tRNA methylation"/>
    <property type="evidence" value="ECO:0007669"/>
    <property type="project" value="InterPro"/>
</dbReference>
<reference evidence="5 6" key="1">
    <citation type="submission" date="2019-10" db="EMBL/GenBank/DDBJ databases">
        <title>Genome Sequences from Six Type Strain Members of the Archaeal Family Sulfolobaceae: Acidianus ambivalens, Acidianus infernus, Metallosphaera prunae, Stygiolobus azoricus, Sulfolobus metallicus, and Sulfurisphaera ohwakuensis.</title>
        <authorList>
            <person name="Counts J.A."/>
            <person name="Kelly R.M."/>
        </authorList>
    </citation>
    <scope>NUCLEOTIDE SEQUENCE [LARGE SCALE GENOMIC DNA]</scope>
    <source>
        <strain evidence="5 6">FC6</strain>
    </source>
</reference>
<dbReference type="InterPro" id="IPR038459">
    <property type="entry name" value="MT_TRM10-typ_sf"/>
</dbReference>
<organism evidence="5 6">
    <name type="scientific">Stygiolobus azoricus</name>
    <dbReference type="NCBI Taxonomy" id="41675"/>
    <lineage>
        <taxon>Archaea</taxon>
        <taxon>Thermoproteota</taxon>
        <taxon>Thermoprotei</taxon>
        <taxon>Sulfolobales</taxon>
        <taxon>Sulfolobaceae</taxon>
        <taxon>Stygiolobus</taxon>
    </lineage>
</organism>
<sequence>MMLSHYFSRLLKEQGYYSIHIGHEKPDLQTLAVKMLVKGYGILDEKREGNSVAEVEGIKLLKGRGSEKSDCVFRKGGKNIITNPPEFPKIVVDLGLFDILTEEEKKKTLVQLNMTLNTIRRFWWDGNLVIVGNVRVGKAINVSEFRVEAKTIILDPYGDVDANEEIIRNSDVFILGGIVDKGRRLKHATTELARMRGYEYPRVRIKLRDSIVGVPDELNKIAEIVLRVKEGESLEEAIISTMSKADKVARILYDVHRLGLDILERELKWLRADDKVLHMVKSRLRMTS</sequence>
<evidence type="ECO:0000256" key="1">
    <source>
        <dbReference type="ARBA" id="ARBA00022603"/>
    </source>
</evidence>
<dbReference type="NCBIfam" id="NF041071">
    <property type="entry name" value="Trm10_mtase_Thprot"/>
    <property type="match status" value="1"/>
</dbReference>
<dbReference type="GeneID" id="42799582"/>
<evidence type="ECO:0000256" key="2">
    <source>
        <dbReference type="ARBA" id="ARBA00022679"/>
    </source>
</evidence>
<protein>
    <submittedName>
        <fullName evidence="5">tRNA methyltransferase</fullName>
    </submittedName>
</protein>
<dbReference type="KEGG" id="sazo:D1868_10880"/>
<dbReference type="InterPro" id="IPR016742">
    <property type="entry name" value="tRNA_m1G_mtfrase_arc"/>
</dbReference>
<dbReference type="GO" id="GO:0008175">
    <property type="term" value="F:tRNA methyltransferase activity"/>
    <property type="evidence" value="ECO:0007669"/>
    <property type="project" value="InterPro"/>
</dbReference>
<keyword evidence="2 5" id="KW-0808">Transferase</keyword>
<dbReference type="PROSITE" id="PS51675">
    <property type="entry name" value="SAM_MT_TRM10"/>
    <property type="match status" value="1"/>
</dbReference>
<accession>A0A650CRN3</accession>
<dbReference type="EMBL" id="CP045483">
    <property type="protein sequence ID" value="QGR20438.1"/>
    <property type="molecule type" value="Genomic_DNA"/>
</dbReference>
<evidence type="ECO:0000313" key="6">
    <source>
        <dbReference type="Proteomes" id="UP000423396"/>
    </source>
</evidence>
<dbReference type="OrthoDB" id="14987at2157"/>
<evidence type="ECO:0000256" key="3">
    <source>
        <dbReference type="ARBA" id="ARBA00022691"/>
    </source>
</evidence>
<feature type="domain" description="SAM-dependent MTase TRM10-type" evidence="4">
    <location>
        <begin position="72"/>
        <end position="249"/>
    </location>
</feature>
<evidence type="ECO:0000259" key="4">
    <source>
        <dbReference type="PROSITE" id="PS51675"/>
    </source>
</evidence>